<accession>A0ABW2U521</accession>
<feature type="transmembrane region" description="Helical" evidence="1">
    <location>
        <begin position="231"/>
        <end position="248"/>
    </location>
</feature>
<comment type="caution">
    <text evidence="2">The sequence shown here is derived from an EMBL/GenBank/DDBJ whole genome shotgun (WGS) entry which is preliminary data.</text>
</comment>
<gene>
    <name evidence="2" type="ORF">ACFQT0_06675</name>
</gene>
<evidence type="ECO:0000256" key="1">
    <source>
        <dbReference type="SAM" id="Phobius"/>
    </source>
</evidence>
<organism evidence="2 3">
    <name type="scientific">Hymenobacter humi</name>
    <dbReference type="NCBI Taxonomy" id="1411620"/>
    <lineage>
        <taxon>Bacteria</taxon>
        <taxon>Pseudomonadati</taxon>
        <taxon>Bacteroidota</taxon>
        <taxon>Cytophagia</taxon>
        <taxon>Cytophagales</taxon>
        <taxon>Hymenobacteraceae</taxon>
        <taxon>Hymenobacter</taxon>
    </lineage>
</organism>
<proteinExistence type="predicted"/>
<keyword evidence="3" id="KW-1185">Reference proteome</keyword>
<evidence type="ECO:0000313" key="3">
    <source>
        <dbReference type="Proteomes" id="UP001596513"/>
    </source>
</evidence>
<keyword evidence="1" id="KW-0472">Membrane</keyword>
<dbReference type="Proteomes" id="UP001596513">
    <property type="component" value="Unassembled WGS sequence"/>
</dbReference>
<dbReference type="Pfam" id="PF13584">
    <property type="entry name" value="BatD"/>
    <property type="match status" value="1"/>
</dbReference>
<dbReference type="RefSeq" id="WP_380201421.1">
    <property type="nucleotide sequence ID" value="NZ_JBHTEK010000001.1"/>
</dbReference>
<dbReference type="InterPro" id="IPR025738">
    <property type="entry name" value="BatD"/>
</dbReference>
<dbReference type="EMBL" id="JBHTEK010000001">
    <property type="protein sequence ID" value="MFC7667136.1"/>
    <property type="molecule type" value="Genomic_DNA"/>
</dbReference>
<evidence type="ECO:0000313" key="2">
    <source>
        <dbReference type="EMBL" id="MFC7667136.1"/>
    </source>
</evidence>
<keyword evidence="1" id="KW-1133">Transmembrane helix</keyword>
<sequence>MRSKGQLYLRFRLAEYVYYPLTTQPLHFSPLALTMVKYKFLKAPEAGQDNRLAGYKTYISTGTTVQVRPMPAHPLAGVAAPVGSYKLREAVSRTSFRVGQSFAYTFGVEGRGNLSALLAPAFAAWPGLEVYGPEVRQEPTPGGGRKLFRYRLVASRPGTIPLDSLLQLIVFNPATARYDTLRPEIRPRVRGDVAVAAPLPKPEEDPFYGPALADATTTVQSLDVYRDVRRYANWLLVGLVGVAAFGWWRAGRQR</sequence>
<reference evidence="3" key="1">
    <citation type="journal article" date="2019" name="Int. J. Syst. Evol. Microbiol.">
        <title>The Global Catalogue of Microorganisms (GCM) 10K type strain sequencing project: providing services to taxonomists for standard genome sequencing and annotation.</title>
        <authorList>
            <consortium name="The Broad Institute Genomics Platform"/>
            <consortium name="The Broad Institute Genome Sequencing Center for Infectious Disease"/>
            <person name="Wu L."/>
            <person name="Ma J."/>
        </authorList>
    </citation>
    <scope>NUCLEOTIDE SEQUENCE [LARGE SCALE GENOMIC DNA]</scope>
    <source>
        <strain evidence="3">JCM 19635</strain>
    </source>
</reference>
<protein>
    <submittedName>
        <fullName evidence="2">BatD family protein</fullName>
    </submittedName>
</protein>
<name>A0ABW2U521_9BACT</name>
<keyword evidence="1" id="KW-0812">Transmembrane</keyword>